<dbReference type="Proteomes" id="UP001105220">
    <property type="component" value="Unplaced"/>
</dbReference>
<dbReference type="PROSITE" id="PS50097">
    <property type="entry name" value="BTB"/>
    <property type="match status" value="1"/>
</dbReference>
<keyword evidence="3" id="KW-1185">Reference proteome</keyword>
<dbReference type="AlphaFoldDB" id="A0A6E8VQH0"/>
<feature type="domain" description="BTB" evidence="1">
    <location>
        <begin position="32"/>
        <end position="87"/>
    </location>
</feature>
<protein>
    <submittedName>
        <fullName evidence="2">BTB domain-containing protein</fullName>
    </submittedName>
</protein>
<dbReference type="InterPro" id="IPR000210">
    <property type="entry name" value="BTB/POZ_dom"/>
</dbReference>
<evidence type="ECO:0000259" key="1">
    <source>
        <dbReference type="PROSITE" id="PS50097"/>
    </source>
</evidence>
<evidence type="ECO:0000313" key="2">
    <source>
        <dbReference type="EnsemblMetazoa" id="ACON006697-PA"/>
    </source>
</evidence>
<dbReference type="VEuPathDB" id="VectorBase:ACON2_038131"/>
<proteinExistence type="predicted"/>
<dbReference type="GO" id="GO:0050804">
    <property type="term" value="P:modulation of chemical synaptic transmission"/>
    <property type="evidence" value="ECO:0007669"/>
    <property type="project" value="TreeGrafter"/>
</dbReference>
<evidence type="ECO:0000313" key="3">
    <source>
        <dbReference type="Proteomes" id="UP001105220"/>
    </source>
</evidence>
<dbReference type="GO" id="GO:0008344">
    <property type="term" value="P:adult locomotory behavior"/>
    <property type="evidence" value="ECO:0007669"/>
    <property type="project" value="TreeGrafter"/>
</dbReference>
<organism evidence="2 3">
    <name type="scientific">Anopheles coluzzii</name>
    <name type="common">African malaria mosquito</name>
    <dbReference type="NCBI Taxonomy" id="1518534"/>
    <lineage>
        <taxon>Eukaryota</taxon>
        <taxon>Metazoa</taxon>
        <taxon>Ecdysozoa</taxon>
        <taxon>Arthropoda</taxon>
        <taxon>Hexapoda</taxon>
        <taxon>Insecta</taxon>
        <taxon>Pterygota</taxon>
        <taxon>Neoptera</taxon>
        <taxon>Endopterygota</taxon>
        <taxon>Diptera</taxon>
        <taxon>Nematocera</taxon>
        <taxon>Culicoidea</taxon>
        <taxon>Culicidae</taxon>
        <taxon>Anophelinae</taxon>
        <taxon>Anopheles</taxon>
    </lineage>
</organism>
<dbReference type="PANTHER" id="PTHR46306:SF1">
    <property type="entry name" value="BTB_POZ DOMAIN-CONTAINING PROTEIN 9"/>
    <property type="match status" value="1"/>
</dbReference>
<reference key="1">
    <citation type="journal article" date="2019" name="Genes (Basel)">
        <title>A High-Quality De novo Genome Assembly from a Single Mosquito Using PacBio Sequencing.</title>
        <authorList>
            <person name="Kingan S.B."/>
            <person name="Heaton H."/>
            <person name="Cudini J."/>
            <person name="Lambert C.C."/>
            <person name="Baybayan P."/>
            <person name="Galvin B.D."/>
            <person name="Durbin R."/>
            <person name="Korlach J."/>
            <person name="Lawniczak M.K.N."/>
        </authorList>
    </citation>
    <scope>NUCLEOTIDE SEQUENCE [LARGE SCALE GENOMIC DNA]</scope>
    <source>
        <strain>Mali-NIH</strain>
    </source>
</reference>
<dbReference type="VEuPathDB" id="VectorBase:ACON006697"/>
<accession>A0A6E8VQH0</accession>
<dbReference type="GO" id="GO:0005737">
    <property type="term" value="C:cytoplasm"/>
    <property type="evidence" value="ECO:0007669"/>
    <property type="project" value="TreeGrafter"/>
</dbReference>
<sequence>MTENSRLSVEEIDQTAVLVAQLAHLYMTADNADVTFIVQGEHLPAHRNILSARSEYFRALLYGGLKESKQNEISMDVPVEAFKYLMT</sequence>
<dbReference type="Pfam" id="PF00651">
    <property type="entry name" value="BTB"/>
    <property type="match status" value="1"/>
</dbReference>
<dbReference type="SUPFAM" id="SSF54695">
    <property type="entry name" value="POZ domain"/>
    <property type="match status" value="1"/>
</dbReference>
<dbReference type="GO" id="GO:0048512">
    <property type="term" value="P:circadian behavior"/>
    <property type="evidence" value="ECO:0007669"/>
    <property type="project" value="TreeGrafter"/>
</dbReference>
<dbReference type="VEuPathDB" id="VectorBase:ACMO_010177"/>
<dbReference type="PANTHER" id="PTHR46306">
    <property type="entry name" value="BTB/POZ DOMAIN-CONTAINING PROTEIN 9"/>
    <property type="match status" value="1"/>
</dbReference>
<dbReference type="InterPro" id="IPR011333">
    <property type="entry name" value="SKP1/BTB/POZ_sf"/>
</dbReference>
<dbReference type="Gene3D" id="3.30.710.10">
    <property type="entry name" value="Potassium Channel Kv1.1, Chain A"/>
    <property type="match status" value="1"/>
</dbReference>
<dbReference type="EnsemblMetazoa" id="ACON006697-RA">
    <property type="protein sequence ID" value="ACON006697-PA"/>
    <property type="gene ID" value="ACON006697"/>
</dbReference>
<reference evidence="2" key="2">
    <citation type="submission" date="2020-05" db="UniProtKB">
        <authorList>
            <consortium name="EnsemblMetazoa"/>
        </authorList>
    </citation>
    <scope>IDENTIFICATION</scope>
    <source>
        <strain evidence="2">Ngousso</strain>
    </source>
</reference>
<dbReference type="InterPro" id="IPR052407">
    <property type="entry name" value="BTB_POZ_domain_cont_9"/>
</dbReference>
<name>A0A6E8VQH0_ANOCL</name>